<name>A0A076LHG4_9GAMM</name>
<gene>
    <name evidence="1" type="ORF">ETEE_1026</name>
</gene>
<reference evidence="1 2" key="1">
    <citation type="journal article" date="2012" name="PLoS ONE">
        <title>Edwardsiella comparative phylogenomics reveal the new intra/inter-species taxonomic relationships, virulence evolution and niche adaptation mechanisms.</title>
        <authorList>
            <person name="Yang M."/>
            <person name="Lv Y."/>
            <person name="Xiao J."/>
            <person name="Wu H."/>
            <person name="Zheng H."/>
            <person name="Liu Q."/>
            <person name="Zhang Y."/>
            <person name="Wang Q."/>
        </authorList>
    </citation>
    <scope>NUCLEOTIDE SEQUENCE [LARGE SCALE GENOMIC DNA]</scope>
    <source>
        <strain evidence="2">080813</strain>
    </source>
</reference>
<accession>A0A076LHG4</accession>
<sequence length="65" mass="7471">MSWRKILLTLIATDDAQSARCPPGGARRLANSIIRGRRGVAYGNDVNLLKRYEYFDAYRRALSRR</sequence>
<protein>
    <submittedName>
        <fullName evidence="1">Uncharacterized protein</fullName>
    </submittedName>
</protein>
<dbReference type="HOGENOM" id="CLU_2842835_0_0_6"/>
<dbReference type="KEGG" id="ete:ETEE_1026"/>
<organism evidence="1 2">
    <name type="scientific">Edwardsiella anguillarum ET080813</name>
    <dbReference type="NCBI Taxonomy" id="667120"/>
    <lineage>
        <taxon>Bacteria</taxon>
        <taxon>Pseudomonadati</taxon>
        <taxon>Pseudomonadota</taxon>
        <taxon>Gammaproteobacteria</taxon>
        <taxon>Enterobacterales</taxon>
        <taxon>Hafniaceae</taxon>
        <taxon>Edwardsiella</taxon>
    </lineage>
</organism>
<dbReference type="EMBL" id="CP006664">
    <property type="protein sequence ID" value="AIJ07491.1"/>
    <property type="molecule type" value="Genomic_DNA"/>
</dbReference>
<dbReference type="Proteomes" id="UP000028681">
    <property type="component" value="Chromosome"/>
</dbReference>
<dbReference type="AlphaFoldDB" id="A0A076LHG4"/>
<proteinExistence type="predicted"/>
<evidence type="ECO:0000313" key="1">
    <source>
        <dbReference type="EMBL" id="AIJ07491.1"/>
    </source>
</evidence>
<evidence type="ECO:0000313" key="2">
    <source>
        <dbReference type="Proteomes" id="UP000028681"/>
    </source>
</evidence>